<evidence type="ECO:0000256" key="1">
    <source>
        <dbReference type="SAM" id="MobiDB-lite"/>
    </source>
</evidence>
<feature type="domain" description="Small EDRK-rich factor-like N-terminal" evidence="2">
    <location>
        <begin position="1"/>
        <end position="30"/>
    </location>
</feature>
<dbReference type="OrthoDB" id="18018at2759"/>
<dbReference type="Proteomes" id="UP000283841">
    <property type="component" value="Unassembled WGS sequence"/>
</dbReference>
<evidence type="ECO:0000313" key="4">
    <source>
        <dbReference type="Proteomes" id="UP000283841"/>
    </source>
</evidence>
<protein>
    <recommendedName>
        <fullName evidence="2">Small EDRK-rich factor-like N-terminal domain-containing protein</fullName>
    </recommendedName>
</protein>
<feature type="compositionally biased region" description="Basic and acidic residues" evidence="1">
    <location>
        <begin position="1"/>
        <end position="11"/>
    </location>
</feature>
<dbReference type="Pfam" id="PF04419">
    <property type="entry name" value="SERF-like_N"/>
    <property type="match status" value="1"/>
</dbReference>
<keyword evidence="4" id="KW-1185">Reference proteome</keyword>
<reference evidence="3 4" key="1">
    <citation type="journal article" date="2018" name="Front. Microbiol.">
        <title>Genomic and genetic insights into a cosmopolitan fungus, Paecilomyces variotii (Eurotiales).</title>
        <authorList>
            <person name="Urquhart A.S."/>
            <person name="Mondo S.J."/>
            <person name="Makela M.R."/>
            <person name="Hane J.K."/>
            <person name="Wiebenga A."/>
            <person name="He G."/>
            <person name="Mihaltcheva S."/>
            <person name="Pangilinan J."/>
            <person name="Lipzen A."/>
            <person name="Barry K."/>
            <person name="de Vries R.P."/>
            <person name="Grigoriev I.V."/>
            <person name="Idnurm A."/>
        </authorList>
    </citation>
    <scope>NUCLEOTIDE SEQUENCE [LARGE SCALE GENOMIC DNA]</scope>
    <source>
        <strain evidence="3 4">CBS 101075</strain>
    </source>
</reference>
<evidence type="ECO:0000259" key="2">
    <source>
        <dbReference type="Pfam" id="PF04419"/>
    </source>
</evidence>
<dbReference type="VEuPathDB" id="FungiDB:C8Q69DRAFT_503985"/>
<gene>
    <name evidence="3" type="ORF">C8Q69DRAFT_503985</name>
</gene>
<dbReference type="STRING" id="264951.A0A443HZS3"/>
<organism evidence="3 4">
    <name type="scientific">Byssochlamys spectabilis</name>
    <name type="common">Paecilomyces variotii</name>
    <dbReference type="NCBI Taxonomy" id="264951"/>
    <lineage>
        <taxon>Eukaryota</taxon>
        <taxon>Fungi</taxon>
        <taxon>Dikarya</taxon>
        <taxon>Ascomycota</taxon>
        <taxon>Pezizomycotina</taxon>
        <taxon>Eurotiomycetes</taxon>
        <taxon>Eurotiomycetidae</taxon>
        <taxon>Eurotiales</taxon>
        <taxon>Thermoascaceae</taxon>
        <taxon>Paecilomyces</taxon>
    </lineage>
</organism>
<name>A0A443HZS3_BYSSP</name>
<comment type="caution">
    <text evidence="3">The sequence shown here is derived from an EMBL/GenBank/DDBJ whole genome shotgun (WGS) entry which is preliminary data.</text>
</comment>
<dbReference type="AlphaFoldDB" id="A0A443HZS3"/>
<proteinExistence type="predicted"/>
<dbReference type="RefSeq" id="XP_028486961.1">
    <property type="nucleotide sequence ID" value="XM_028632545.1"/>
</dbReference>
<sequence>MARGNQREKARAKNLAAQQEAAKRHKNQMTGSQFQRAKEDTAAIMREKQRLADERKAAAAAAAGKK</sequence>
<evidence type="ECO:0000313" key="3">
    <source>
        <dbReference type="EMBL" id="RWQ97316.1"/>
    </source>
</evidence>
<dbReference type="EMBL" id="RCNU01000002">
    <property type="protein sequence ID" value="RWQ97316.1"/>
    <property type="molecule type" value="Genomic_DNA"/>
</dbReference>
<feature type="region of interest" description="Disordered" evidence="1">
    <location>
        <begin position="1"/>
        <end position="40"/>
    </location>
</feature>
<dbReference type="InterPro" id="IPR007513">
    <property type="entry name" value="SERF-like_N"/>
</dbReference>
<dbReference type="GeneID" id="39601822"/>
<accession>A0A443HZS3</accession>